<dbReference type="Pfam" id="PF08472">
    <property type="entry name" value="S6PP_C"/>
    <property type="match status" value="1"/>
</dbReference>
<dbReference type="Gene3D" id="3.10.450.50">
    <property type="match status" value="1"/>
</dbReference>
<evidence type="ECO:0000313" key="2">
    <source>
        <dbReference type="EMBL" id="GAI85921.1"/>
    </source>
</evidence>
<proteinExistence type="predicted"/>
<dbReference type="InterPro" id="IPR032710">
    <property type="entry name" value="NTF2-like_dom_sf"/>
</dbReference>
<feature type="domain" description="Sucrose-phosphatase C-terminal" evidence="1">
    <location>
        <begin position="4"/>
        <end position="96"/>
    </location>
</feature>
<accession>X1T3E9</accession>
<organism evidence="2">
    <name type="scientific">marine sediment metagenome</name>
    <dbReference type="NCBI Taxonomy" id="412755"/>
    <lineage>
        <taxon>unclassified sequences</taxon>
        <taxon>metagenomes</taxon>
        <taxon>ecological metagenomes</taxon>
    </lineage>
</organism>
<protein>
    <recommendedName>
        <fullName evidence="1">Sucrose-phosphatase C-terminal domain-containing protein</fullName>
    </recommendedName>
</protein>
<gene>
    <name evidence="2" type="ORF">S12H4_15104</name>
</gene>
<comment type="caution">
    <text evidence="2">The sequence shown here is derived from an EMBL/GenBank/DDBJ whole genome shotgun (WGS) entry which is preliminary data.</text>
</comment>
<reference evidence="2" key="1">
    <citation type="journal article" date="2014" name="Front. Microbiol.">
        <title>High frequency of phylogenetically diverse reductive dehalogenase-homologous genes in deep subseafloor sedimentary metagenomes.</title>
        <authorList>
            <person name="Kawai M."/>
            <person name="Futagami T."/>
            <person name="Toyoda A."/>
            <person name="Takaki Y."/>
            <person name="Nishi S."/>
            <person name="Hori S."/>
            <person name="Arai W."/>
            <person name="Tsubouchi T."/>
            <person name="Morono Y."/>
            <person name="Uchiyama I."/>
            <person name="Ito T."/>
            <person name="Fujiyama A."/>
            <person name="Inagaki F."/>
            <person name="Takami H."/>
        </authorList>
    </citation>
    <scope>NUCLEOTIDE SEQUENCE</scope>
    <source>
        <strain evidence="2">Expedition CK06-06</strain>
    </source>
</reference>
<sequence>MSEEFMLISPTGQVSSREQVIAQIQNGYGSRKTDEIPYRLWVQNIECRLLEGNLCLVIYEEWGEVAGKINARLSSALFRKKDKTINGVEWVHVHEVSIPAE</sequence>
<name>X1T3E9_9ZZZZ</name>
<evidence type="ECO:0000259" key="1">
    <source>
        <dbReference type="Pfam" id="PF08472"/>
    </source>
</evidence>
<dbReference type="SUPFAM" id="SSF54427">
    <property type="entry name" value="NTF2-like"/>
    <property type="match status" value="1"/>
</dbReference>
<dbReference type="InterPro" id="IPR013679">
    <property type="entry name" value="SPP_C"/>
</dbReference>
<dbReference type="AlphaFoldDB" id="X1T3E9"/>
<dbReference type="EMBL" id="BARW01007233">
    <property type="protein sequence ID" value="GAI85921.1"/>
    <property type="molecule type" value="Genomic_DNA"/>
</dbReference>